<dbReference type="InterPro" id="IPR011051">
    <property type="entry name" value="RmlC_Cupin_sf"/>
</dbReference>
<dbReference type="SUPFAM" id="SSF51182">
    <property type="entry name" value="RmlC-like cupins"/>
    <property type="match status" value="1"/>
</dbReference>
<protein>
    <recommendedName>
        <fullName evidence="3">Mannose-6-phosphate isomerase</fullName>
    </recommendedName>
</protein>
<dbReference type="EMBL" id="FNTX01000002">
    <property type="protein sequence ID" value="SEE93743.1"/>
    <property type="molecule type" value="Genomic_DNA"/>
</dbReference>
<evidence type="ECO:0008006" key="3">
    <source>
        <dbReference type="Google" id="ProtNLM"/>
    </source>
</evidence>
<reference evidence="2" key="1">
    <citation type="submission" date="2016-10" db="EMBL/GenBank/DDBJ databases">
        <authorList>
            <person name="Varghese N."/>
            <person name="Submissions S."/>
        </authorList>
    </citation>
    <scope>NUCLEOTIDE SEQUENCE [LARGE SCALE GENOMIC DNA]</scope>
    <source>
        <strain evidence="2">DSM 21368</strain>
    </source>
</reference>
<dbReference type="AlphaFoldDB" id="A0A1H5MWS8"/>
<proteinExistence type="predicted"/>
<evidence type="ECO:0000313" key="1">
    <source>
        <dbReference type="EMBL" id="SEE93743.1"/>
    </source>
</evidence>
<keyword evidence="2" id="KW-1185">Reference proteome</keyword>
<accession>A0A1H5MWS8</accession>
<dbReference type="STRING" id="648782.SAMN04488554_3711"/>
<evidence type="ECO:0000313" key="2">
    <source>
        <dbReference type="Proteomes" id="UP000199220"/>
    </source>
</evidence>
<organism evidence="1 2">
    <name type="scientific">Ruania alba</name>
    <dbReference type="NCBI Taxonomy" id="648782"/>
    <lineage>
        <taxon>Bacteria</taxon>
        <taxon>Bacillati</taxon>
        <taxon>Actinomycetota</taxon>
        <taxon>Actinomycetes</taxon>
        <taxon>Micrococcales</taxon>
        <taxon>Ruaniaceae</taxon>
        <taxon>Ruania</taxon>
    </lineage>
</organism>
<name>A0A1H5MWS8_9MICO</name>
<dbReference type="Proteomes" id="UP000199220">
    <property type="component" value="Unassembled WGS sequence"/>
</dbReference>
<sequence>MTRGRLRDECEMSVHAESVREVRSRRRSRAMPDPDARSWWLHADHPLPLGLRRPEDGPMRVVAATECTLLAGFRDPVQIAANLDRLGVHGLTDVISVLRRPDRGEALLYALGLLFATGRTAQISLARRAAVAAAQCGDEPVLRRMVELARHHGDDPGLLLSVFLHEQRLAPGDVLQIGAGMVHGLLSGRGLHVARTRGAAITVGLSLEPIATGAVLQRLDARVGPARLVPGVGQDALRRYPAEDGVSLAQVAAGRGELTLGPSAAAAALDQDGWVEVDGQRWPVLAHGLRTDLPAGQAWIGTPGRMVLFCDAGPTD</sequence>
<gene>
    <name evidence="1" type="ORF">SAMN04488554_3711</name>
</gene>